<comment type="similarity">
    <text evidence="1">Belongs to the TRAFAC class TrmE-Era-EngA-EngB-Septin-like GTPase superfamily. AIG1/Toc34/Toc159-like paraseptin GTPase family. IAN subfamily.</text>
</comment>
<feature type="domain" description="AIG1-type G" evidence="5">
    <location>
        <begin position="4"/>
        <end position="205"/>
    </location>
</feature>
<dbReference type="Pfam" id="PF04548">
    <property type="entry name" value="AIG1"/>
    <property type="match status" value="1"/>
</dbReference>
<dbReference type="EMBL" id="JAYKXH010000007">
    <property type="protein sequence ID" value="KAK7162395.1"/>
    <property type="molecule type" value="Genomic_DNA"/>
</dbReference>
<dbReference type="Gene3D" id="3.40.50.300">
    <property type="entry name" value="P-loop containing nucleotide triphosphate hydrolases"/>
    <property type="match status" value="1"/>
</dbReference>
<keyword evidence="4" id="KW-0812">Transmembrane</keyword>
<name>A0AAN9D9I5_9TELE</name>
<keyword evidence="3" id="KW-0342">GTP-binding</keyword>
<evidence type="ECO:0000256" key="1">
    <source>
        <dbReference type="ARBA" id="ARBA00008535"/>
    </source>
</evidence>
<reference evidence="6 7" key="1">
    <citation type="submission" date="2024-02" db="EMBL/GenBank/DDBJ databases">
        <title>Chromosome-level genome assembly of the Eurasian Minnow (Phoxinus phoxinus).</title>
        <authorList>
            <person name="Oriowo T.O."/>
            <person name="Martin S."/>
            <person name="Stange M."/>
            <person name="Chrysostomakis Y."/>
            <person name="Brown T."/>
            <person name="Winkler S."/>
            <person name="Kukowka S."/>
            <person name="Myers E.W."/>
            <person name="Bohne A."/>
        </authorList>
    </citation>
    <scope>NUCLEOTIDE SEQUENCE [LARGE SCALE GENOMIC DNA]</scope>
    <source>
        <strain evidence="6">ZFMK-TIS-60720</strain>
        <tissue evidence="6">Whole Organism</tissue>
    </source>
</reference>
<dbReference type="PANTHER" id="PTHR10903">
    <property type="entry name" value="GTPASE, IMAP FAMILY MEMBER-RELATED"/>
    <property type="match status" value="1"/>
</dbReference>
<evidence type="ECO:0000313" key="6">
    <source>
        <dbReference type="EMBL" id="KAK7162395.1"/>
    </source>
</evidence>
<keyword evidence="4" id="KW-1133">Transmembrane helix</keyword>
<dbReference type="FunFam" id="3.40.50.300:FF:000366">
    <property type="entry name" value="GTPase, IMAP family member 2"/>
    <property type="match status" value="1"/>
</dbReference>
<comment type="caution">
    <text evidence="6">The sequence shown here is derived from an EMBL/GenBank/DDBJ whole genome shotgun (WGS) entry which is preliminary data.</text>
</comment>
<dbReference type="InterPro" id="IPR006703">
    <property type="entry name" value="G_AIG1"/>
</dbReference>
<dbReference type="PANTHER" id="PTHR10903:SF188">
    <property type="entry name" value="GTPASE IMAP FAMILY MEMBER 2-LIKE-RELATED"/>
    <property type="match status" value="1"/>
</dbReference>
<feature type="transmembrane region" description="Helical" evidence="4">
    <location>
        <begin position="210"/>
        <end position="235"/>
    </location>
</feature>
<proteinExistence type="inferred from homology"/>
<dbReference type="InterPro" id="IPR027417">
    <property type="entry name" value="P-loop_NTPase"/>
</dbReference>
<keyword evidence="4" id="KW-0472">Membrane</keyword>
<dbReference type="Proteomes" id="UP001364617">
    <property type="component" value="Unassembled WGS sequence"/>
</dbReference>
<protein>
    <recommendedName>
        <fullName evidence="5">AIG1-type G domain-containing protein</fullName>
    </recommendedName>
</protein>
<keyword evidence="7" id="KW-1185">Reference proteome</keyword>
<feature type="transmembrane region" description="Helical" evidence="4">
    <location>
        <begin position="241"/>
        <end position="266"/>
    </location>
</feature>
<dbReference type="PROSITE" id="PS51720">
    <property type="entry name" value="G_AIG1"/>
    <property type="match status" value="1"/>
</dbReference>
<dbReference type="AlphaFoldDB" id="A0AAN9D9I5"/>
<evidence type="ECO:0000256" key="2">
    <source>
        <dbReference type="ARBA" id="ARBA00022741"/>
    </source>
</evidence>
<dbReference type="InterPro" id="IPR045058">
    <property type="entry name" value="GIMA/IAN/Toc"/>
</dbReference>
<evidence type="ECO:0000256" key="4">
    <source>
        <dbReference type="SAM" id="Phobius"/>
    </source>
</evidence>
<evidence type="ECO:0000259" key="5">
    <source>
        <dbReference type="PROSITE" id="PS51720"/>
    </source>
</evidence>
<dbReference type="CDD" id="cd01852">
    <property type="entry name" value="AIG1"/>
    <property type="match status" value="1"/>
</dbReference>
<dbReference type="GO" id="GO:0005525">
    <property type="term" value="F:GTP binding"/>
    <property type="evidence" value="ECO:0007669"/>
    <property type="project" value="UniProtKB-KW"/>
</dbReference>
<keyword evidence="2" id="KW-0547">Nucleotide-binding</keyword>
<gene>
    <name evidence="6" type="ORF">R3I93_006633</name>
</gene>
<dbReference type="SUPFAM" id="SSF52540">
    <property type="entry name" value="P-loop containing nucleoside triphosphate hydrolases"/>
    <property type="match status" value="1"/>
</dbReference>
<accession>A0AAN9D9I5</accession>
<evidence type="ECO:0000256" key="3">
    <source>
        <dbReference type="ARBA" id="ARBA00023134"/>
    </source>
</evidence>
<sequence length="282" mass="30250">MGSIDNLRIVLLGKTGAGKSATGNTILGRKAFVEECSSESVTKKCHAYDGTVDGQKITVIDTPGLYDTSMKKGELKQEIEKLFNHSGDGIHAILLVIKIPTKFTEEERNTVQWIEDNFGEEASKNTIVLFTNGDELEYNEMKIDDYISEGSDLDRLVKQCKGRYQVFKNRTNDRSQVTELVKKIRKMIQRNNNTLYTKEKYEETQRNLRIANVVGVVTGGALGAGAAGGAAAGFGAAKATVIGAAVLGGGGVAVVAGVCGVGAAIYKCAKSDSSTENKDKKA</sequence>
<evidence type="ECO:0000313" key="7">
    <source>
        <dbReference type="Proteomes" id="UP001364617"/>
    </source>
</evidence>
<organism evidence="6 7">
    <name type="scientific">Phoxinus phoxinus</name>
    <name type="common">Eurasian minnow</name>
    <dbReference type="NCBI Taxonomy" id="58324"/>
    <lineage>
        <taxon>Eukaryota</taxon>
        <taxon>Metazoa</taxon>
        <taxon>Chordata</taxon>
        <taxon>Craniata</taxon>
        <taxon>Vertebrata</taxon>
        <taxon>Euteleostomi</taxon>
        <taxon>Actinopterygii</taxon>
        <taxon>Neopterygii</taxon>
        <taxon>Teleostei</taxon>
        <taxon>Ostariophysi</taxon>
        <taxon>Cypriniformes</taxon>
        <taxon>Leuciscidae</taxon>
        <taxon>Phoxininae</taxon>
        <taxon>Phoxinus</taxon>
    </lineage>
</organism>